<dbReference type="AlphaFoldDB" id="A0A2G1DK87"/>
<organism evidence="11 12">
    <name type="scientific">Malaciobacter molluscorum LMG 25693</name>
    <dbReference type="NCBI Taxonomy" id="870501"/>
    <lineage>
        <taxon>Bacteria</taxon>
        <taxon>Pseudomonadati</taxon>
        <taxon>Campylobacterota</taxon>
        <taxon>Epsilonproteobacteria</taxon>
        <taxon>Campylobacterales</taxon>
        <taxon>Arcobacteraceae</taxon>
        <taxon>Malaciobacter</taxon>
    </lineage>
</organism>
<accession>A0A2G1DK87</accession>
<feature type="coiled-coil region" evidence="7">
    <location>
        <begin position="38"/>
        <end position="72"/>
    </location>
</feature>
<evidence type="ECO:0000313" key="10">
    <source>
        <dbReference type="EMBL" id="AXX91358.1"/>
    </source>
</evidence>
<keyword evidence="12" id="KW-1185">Reference proteome</keyword>
<dbReference type="GO" id="GO:0020037">
    <property type="term" value="F:heme binding"/>
    <property type="evidence" value="ECO:0007669"/>
    <property type="project" value="InterPro"/>
</dbReference>
<protein>
    <submittedName>
        <fullName evidence="10 11">Cytochrome C</fullName>
        <ecNumber evidence="10">1.10.2.2</ecNumber>
    </submittedName>
</protein>
<evidence type="ECO:0000313" key="13">
    <source>
        <dbReference type="Proteomes" id="UP000262712"/>
    </source>
</evidence>
<dbReference type="InterPro" id="IPR021195">
    <property type="entry name" value="Ubol_Cyt_c_Rdtase_Cyt_c_su_prd"/>
</dbReference>
<keyword evidence="4" id="KW-0249">Electron transport</keyword>
<gene>
    <name evidence="10" type="primary">petC</name>
    <name evidence="10" type="ORF">AMOL_0342</name>
    <name evidence="11" type="ORF">CPU12_03255</name>
</gene>
<dbReference type="InterPro" id="IPR051811">
    <property type="entry name" value="Cytochrome_c550/c551-like"/>
</dbReference>
<dbReference type="EMBL" id="NXFY01000003">
    <property type="protein sequence ID" value="PHO18889.1"/>
    <property type="molecule type" value="Genomic_DNA"/>
</dbReference>
<evidence type="ECO:0000256" key="7">
    <source>
        <dbReference type="SAM" id="Coils"/>
    </source>
</evidence>
<dbReference type="KEGG" id="amol:AMOL_0342"/>
<sequence>MREIKILAVVVVLTLITYWGVEPFAHSQMHPHVDPANYDFAQADKVSAKEQVDEKKEALEKAEAQAKATGNEKLTHIPKSEYNEAVKFEKTINDFWASNKEALSLTGNATNGATLVQANCTACHSIKKEGFPPVMDDASSAAAYGVVPPDLSTAGKLYSKEYLVGFIKEPTLASKVSHKFVDGRVHPMPSYSWMQPQEIADMVAYLQSIAPDKMTDKEVFQNACQRCHGIKYGDMLGGTMAAHTPETNIKAYMGKVPPDLSQYIRSRGAQYLHEFINDPQKHLESTAMPRVGLTKDSEEKVISYLEKVGDSKKAQREELGPKFLIYLVIFAIFAWLWKASKWRDVH</sequence>
<dbReference type="GO" id="GO:0016491">
    <property type="term" value="F:oxidoreductase activity"/>
    <property type="evidence" value="ECO:0007669"/>
    <property type="project" value="UniProtKB-KW"/>
</dbReference>
<dbReference type="PANTHER" id="PTHR37823">
    <property type="entry name" value="CYTOCHROME C-553-LIKE"/>
    <property type="match status" value="1"/>
</dbReference>
<evidence type="ECO:0000256" key="2">
    <source>
        <dbReference type="ARBA" id="ARBA00022617"/>
    </source>
</evidence>
<name>A0A2G1DK87_9BACT</name>
<keyword evidence="10" id="KW-0560">Oxidoreductase</keyword>
<evidence type="ECO:0000256" key="1">
    <source>
        <dbReference type="ARBA" id="ARBA00022448"/>
    </source>
</evidence>
<keyword evidence="8" id="KW-0812">Transmembrane</keyword>
<feature type="domain" description="Cytochrome c" evidence="9">
    <location>
        <begin position="211"/>
        <end position="309"/>
    </location>
</feature>
<dbReference type="InterPro" id="IPR009056">
    <property type="entry name" value="Cyt_c-like_dom"/>
</dbReference>
<proteinExistence type="predicted"/>
<dbReference type="Pfam" id="PF00034">
    <property type="entry name" value="Cytochrom_C"/>
    <property type="match status" value="2"/>
</dbReference>
<dbReference type="SUPFAM" id="SSF46626">
    <property type="entry name" value="Cytochrome c"/>
    <property type="match status" value="2"/>
</dbReference>
<dbReference type="EMBL" id="CP032098">
    <property type="protein sequence ID" value="AXX91358.1"/>
    <property type="molecule type" value="Genomic_DNA"/>
</dbReference>
<keyword evidence="2 6" id="KW-0349">Heme</keyword>
<dbReference type="Proteomes" id="UP000221222">
    <property type="component" value="Unassembled WGS sequence"/>
</dbReference>
<keyword evidence="8" id="KW-1133">Transmembrane helix</keyword>
<evidence type="ECO:0000313" key="11">
    <source>
        <dbReference type="EMBL" id="PHO18889.1"/>
    </source>
</evidence>
<dbReference type="PANTHER" id="PTHR37823:SF1">
    <property type="entry name" value="CYTOCHROME C-553-LIKE"/>
    <property type="match status" value="1"/>
</dbReference>
<evidence type="ECO:0000256" key="8">
    <source>
        <dbReference type="SAM" id="Phobius"/>
    </source>
</evidence>
<keyword evidence="3 6" id="KW-0479">Metal-binding</keyword>
<dbReference type="GO" id="GO:0009055">
    <property type="term" value="F:electron transfer activity"/>
    <property type="evidence" value="ECO:0007669"/>
    <property type="project" value="InterPro"/>
</dbReference>
<reference evidence="11 12" key="1">
    <citation type="submission" date="2017-09" db="EMBL/GenBank/DDBJ databases">
        <title>Arcobacter canalis sp. nov., a new species isolated from a water canal contaminated with urban sewage.</title>
        <authorList>
            <person name="Perez-Cataluna A."/>
            <person name="Salas-Masso N."/>
            <person name="Figueras M.J."/>
        </authorList>
    </citation>
    <scope>NUCLEOTIDE SEQUENCE [LARGE SCALE GENOMIC DNA]</scope>
    <source>
        <strain evidence="11 12">F98-3</strain>
    </source>
</reference>
<dbReference type="EC" id="1.10.2.2" evidence="10"/>
<evidence type="ECO:0000256" key="6">
    <source>
        <dbReference type="PROSITE-ProRule" id="PRU00433"/>
    </source>
</evidence>
<keyword evidence="1" id="KW-0813">Transport</keyword>
<dbReference type="RefSeq" id="WP_099341648.1">
    <property type="nucleotide sequence ID" value="NZ_CP032098.1"/>
</dbReference>
<evidence type="ECO:0000313" key="12">
    <source>
        <dbReference type="Proteomes" id="UP000221222"/>
    </source>
</evidence>
<keyword evidence="8" id="KW-0472">Membrane</keyword>
<evidence type="ECO:0000256" key="4">
    <source>
        <dbReference type="ARBA" id="ARBA00022982"/>
    </source>
</evidence>
<keyword evidence="5 6" id="KW-0408">Iron</keyword>
<feature type="transmembrane region" description="Helical" evidence="8">
    <location>
        <begin position="319"/>
        <end position="337"/>
    </location>
</feature>
<dbReference type="GO" id="GO:0046872">
    <property type="term" value="F:metal ion binding"/>
    <property type="evidence" value="ECO:0007669"/>
    <property type="project" value="UniProtKB-KW"/>
</dbReference>
<evidence type="ECO:0000256" key="5">
    <source>
        <dbReference type="ARBA" id="ARBA00023004"/>
    </source>
</evidence>
<dbReference type="InterPro" id="IPR036909">
    <property type="entry name" value="Cyt_c-like_dom_sf"/>
</dbReference>
<dbReference type="Gene3D" id="1.10.760.10">
    <property type="entry name" value="Cytochrome c-like domain"/>
    <property type="match status" value="2"/>
</dbReference>
<feature type="domain" description="Cytochrome c" evidence="9">
    <location>
        <begin position="107"/>
        <end position="210"/>
    </location>
</feature>
<evidence type="ECO:0000256" key="3">
    <source>
        <dbReference type="ARBA" id="ARBA00022723"/>
    </source>
</evidence>
<dbReference type="PIRSF" id="PIRSF019225">
    <property type="entry name" value="Ubol_Cyt_c_Rdtase_Cyt_c_su_prd"/>
    <property type="match status" value="1"/>
</dbReference>
<dbReference type="PROSITE" id="PS51007">
    <property type="entry name" value="CYTC"/>
    <property type="match status" value="2"/>
</dbReference>
<dbReference type="Proteomes" id="UP000262712">
    <property type="component" value="Chromosome"/>
</dbReference>
<evidence type="ECO:0000259" key="9">
    <source>
        <dbReference type="PROSITE" id="PS51007"/>
    </source>
</evidence>
<reference evidence="10 13" key="2">
    <citation type="submission" date="2018-08" db="EMBL/GenBank/DDBJ databases">
        <title>Complete genome of the Arcobacter molluscorum type strain LMG 25693.</title>
        <authorList>
            <person name="Miller W.G."/>
            <person name="Yee E."/>
            <person name="Bono J.L."/>
        </authorList>
    </citation>
    <scope>NUCLEOTIDE SEQUENCE [LARGE SCALE GENOMIC DNA]</scope>
    <source>
        <strain evidence="10 13">CECT 7696</strain>
    </source>
</reference>
<keyword evidence="7" id="KW-0175">Coiled coil</keyword>